<dbReference type="SUPFAM" id="SSF103190">
    <property type="entry name" value="Sensory domain-like"/>
    <property type="match status" value="1"/>
</dbReference>
<dbReference type="PROSITE" id="PS50885">
    <property type="entry name" value="HAMP"/>
    <property type="match status" value="1"/>
</dbReference>
<keyword evidence="4 10" id="KW-0812">Transmembrane</keyword>
<dbReference type="CDD" id="cd11386">
    <property type="entry name" value="MCP_signal"/>
    <property type="match status" value="1"/>
</dbReference>
<dbReference type="SUPFAM" id="SSF58104">
    <property type="entry name" value="Methyl-accepting chemotaxis protein (MCP) signaling domain"/>
    <property type="match status" value="1"/>
</dbReference>
<dbReference type="InterPro" id="IPR004089">
    <property type="entry name" value="MCPsignal_dom"/>
</dbReference>
<dbReference type="Gene3D" id="6.10.340.10">
    <property type="match status" value="1"/>
</dbReference>
<dbReference type="InterPro" id="IPR029151">
    <property type="entry name" value="Sensor-like_sf"/>
</dbReference>
<dbReference type="PANTHER" id="PTHR32089:SF114">
    <property type="entry name" value="METHYL-ACCEPTING CHEMOTAXIS PROTEIN MCPB"/>
    <property type="match status" value="1"/>
</dbReference>
<evidence type="ECO:0000313" key="13">
    <source>
        <dbReference type="EMBL" id="MBD7911716.1"/>
    </source>
</evidence>
<evidence type="ECO:0000256" key="4">
    <source>
        <dbReference type="ARBA" id="ARBA00022692"/>
    </source>
</evidence>
<dbReference type="InterPro" id="IPR033479">
    <property type="entry name" value="dCache_1"/>
</dbReference>
<keyword evidence="3" id="KW-0145">Chemotaxis</keyword>
<protein>
    <submittedName>
        <fullName evidence="13">Methyl-accepting chemotaxis protein</fullName>
    </submittedName>
</protein>
<proteinExistence type="inferred from homology"/>
<gene>
    <name evidence="13" type="ORF">H9661_10135</name>
</gene>
<evidence type="ECO:0000313" key="14">
    <source>
        <dbReference type="Proteomes" id="UP000627781"/>
    </source>
</evidence>
<dbReference type="Pfam" id="PF00015">
    <property type="entry name" value="MCPsignal"/>
    <property type="match status" value="1"/>
</dbReference>
<evidence type="ECO:0000256" key="10">
    <source>
        <dbReference type="SAM" id="Phobius"/>
    </source>
</evidence>
<evidence type="ECO:0000259" key="11">
    <source>
        <dbReference type="PROSITE" id="PS50111"/>
    </source>
</evidence>
<feature type="domain" description="HAMP" evidence="12">
    <location>
        <begin position="279"/>
        <end position="331"/>
    </location>
</feature>
<name>A0ABR8PU77_9CLOT</name>
<evidence type="ECO:0000256" key="3">
    <source>
        <dbReference type="ARBA" id="ARBA00022500"/>
    </source>
</evidence>
<keyword evidence="5 10" id="KW-1133">Transmembrane helix</keyword>
<feature type="transmembrane region" description="Helical" evidence="10">
    <location>
        <begin position="255"/>
        <end position="277"/>
    </location>
</feature>
<keyword evidence="2" id="KW-1003">Cell membrane</keyword>
<organism evidence="13 14">
    <name type="scientific">Clostridium cibarium</name>
    <dbReference type="NCBI Taxonomy" id="2762247"/>
    <lineage>
        <taxon>Bacteria</taxon>
        <taxon>Bacillati</taxon>
        <taxon>Bacillota</taxon>
        <taxon>Clostridia</taxon>
        <taxon>Eubacteriales</taxon>
        <taxon>Clostridiaceae</taxon>
        <taxon>Clostridium</taxon>
    </lineage>
</organism>
<evidence type="ECO:0000256" key="2">
    <source>
        <dbReference type="ARBA" id="ARBA00022475"/>
    </source>
</evidence>
<sequence length="637" mass="69359">MIPLVALGITSYFKSKAILHDNLTTTSTQTLTEINSGLTEYFNRFTNMTSILANNLEDAENSGTSNDITNILKATQSTNKDISSVYYGTSSGKYSMYPLEKMPDGYDATQRPWYKQAIENKGKAIITPPYKGASTGKLMITIAKTVEKNGQVVGVIGMDCTLDTLSDKIAEKKMGNAGYAFITDSSGIIIAHPDKDTINTELSIWNLMKSDNKGFIEYEYQGNQKFGVFQTNELTGWKLVAVLPESELTINTKSILNMTFLFIGIIGVVSIALALLLSNGIAQNIKRLKDVFAKASNGDLTVSIEATTKDEFKDLADSFNSMIDNISKLMNNVTNSSKEVLETSSNLASMSEEVTASVGEVAKAIEEVALGATNQAQSAQNGSEEMNKLSDKLDKVATSSKEVDDLSMNTKELGSKGLSMIDTLIEKSNKTKLVTAEVNDIVNDMNESTKKIDTISETISQITEQTNLLSLNASIESARAGEAGKGFAVVAEEIRKLAEQSSHSTEEIRAIIANIQEKSNSAVNAIKFTNNVVNEQDLAVGETKKIFSEILESIETVLSKVKETKLYIVEIEGKKKNVLEEIEGISSVSQETASATEEVTASTEEISSAMIKFTNFAEELQTLAEKLETEIQKFTID</sequence>
<keyword evidence="7 9" id="KW-0807">Transducer</keyword>
<dbReference type="InterPro" id="IPR003660">
    <property type="entry name" value="HAMP_dom"/>
</dbReference>
<evidence type="ECO:0000256" key="1">
    <source>
        <dbReference type="ARBA" id="ARBA00004651"/>
    </source>
</evidence>
<evidence type="ECO:0000256" key="8">
    <source>
        <dbReference type="ARBA" id="ARBA00029447"/>
    </source>
</evidence>
<comment type="similarity">
    <text evidence="8">Belongs to the methyl-accepting chemotaxis (MCP) protein family.</text>
</comment>
<dbReference type="SMART" id="SM00283">
    <property type="entry name" value="MA"/>
    <property type="match status" value="1"/>
</dbReference>
<keyword evidence="6 10" id="KW-0472">Membrane</keyword>
<comment type="subcellular location">
    <subcellularLocation>
        <location evidence="1">Cell membrane</location>
        <topology evidence="1">Multi-pass membrane protein</topology>
    </subcellularLocation>
</comment>
<keyword evidence="14" id="KW-1185">Reference proteome</keyword>
<dbReference type="Pfam" id="PF02743">
    <property type="entry name" value="dCache_1"/>
    <property type="match status" value="1"/>
</dbReference>
<evidence type="ECO:0000256" key="5">
    <source>
        <dbReference type="ARBA" id="ARBA00022989"/>
    </source>
</evidence>
<evidence type="ECO:0000256" key="9">
    <source>
        <dbReference type="PROSITE-ProRule" id="PRU00284"/>
    </source>
</evidence>
<dbReference type="SMART" id="SM00304">
    <property type="entry name" value="HAMP"/>
    <property type="match status" value="1"/>
</dbReference>
<accession>A0ABR8PU77</accession>
<dbReference type="Gene3D" id="1.10.287.950">
    <property type="entry name" value="Methyl-accepting chemotaxis protein"/>
    <property type="match status" value="1"/>
</dbReference>
<comment type="caution">
    <text evidence="13">The sequence shown here is derived from an EMBL/GenBank/DDBJ whole genome shotgun (WGS) entry which is preliminary data.</text>
</comment>
<dbReference type="PANTHER" id="PTHR32089">
    <property type="entry name" value="METHYL-ACCEPTING CHEMOTAXIS PROTEIN MCPB"/>
    <property type="match status" value="1"/>
</dbReference>
<dbReference type="EMBL" id="JACSRA010000014">
    <property type="protein sequence ID" value="MBD7911716.1"/>
    <property type="molecule type" value="Genomic_DNA"/>
</dbReference>
<evidence type="ECO:0000259" key="12">
    <source>
        <dbReference type="PROSITE" id="PS50885"/>
    </source>
</evidence>
<evidence type="ECO:0000256" key="7">
    <source>
        <dbReference type="ARBA" id="ARBA00023224"/>
    </source>
</evidence>
<reference evidence="13 14" key="1">
    <citation type="submission" date="2020-08" db="EMBL/GenBank/DDBJ databases">
        <title>A Genomic Blueprint of the Chicken Gut Microbiome.</title>
        <authorList>
            <person name="Gilroy R."/>
            <person name="Ravi A."/>
            <person name="Getino M."/>
            <person name="Pursley I."/>
            <person name="Horton D.L."/>
            <person name="Alikhan N.-F."/>
            <person name="Baker D."/>
            <person name="Gharbi K."/>
            <person name="Hall N."/>
            <person name="Watson M."/>
            <person name="Adriaenssens E.M."/>
            <person name="Foster-Nyarko E."/>
            <person name="Jarju S."/>
            <person name="Secka A."/>
            <person name="Antonio M."/>
            <person name="Oren A."/>
            <person name="Chaudhuri R."/>
            <person name="La Ragione R.M."/>
            <person name="Hildebrand F."/>
            <person name="Pallen M.J."/>
        </authorList>
    </citation>
    <scope>NUCLEOTIDE SEQUENCE [LARGE SCALE GENOMIC DNA]</scope>
    <source>
        <strain evidence="13 14">Sa3CVN1</strain>
    </source>
</reference>
<dbReference type="Proteomes" id="UP000627781">
    <property type="component" value="Unassembled WGS sequence"/>
</dbReference>
<dbReference type="Pfam" id="PF00672">
    <property type="entry name" value="HAMP"/>
    <property type="match status" value="1"/>
</dbReference>
<dbReference type="PROSITE" id="PS50111">
    <property type="entry name" value="CHEMOTAXIS_TRANSDUC_2"/>
    <property type="match status" value="1"/>
</dbReference>
<dbReference type="CDD" id="cd12912">
    <property type="entry name" value="PDC2_MCP_like"/>
    <property type="match status" value="1"/>
</dbReference>
<dbReference type="Gene3D" id="3.30.450.20">
    <property type="entry name" value="PAS domain"/>
    <property type="match status" value="2"/>
</dbReference>
<feature type="domain" description="Methyl-accepting transducer" evidence="11">
    <location>
        <begin position="350"/>
        <end position="607"/>
    </location>
</feature>
<dbReference type="CDD" id="cd12913">
    <property type="entry name" value="PDC1_MCP_like"/>
    <property type="match status" value="1"/>
</dbReference>
<evidence type="ECO:0000256" key="6">
    <source>
        <dbReference type="ARBA" id="ARBA00023136"/>
    </source>
</evidence>
<dbReference type="CDD" id="cd06225">
    <property type="entry name" value="HAMP"/>
    <property type="match status" value="1"/>
</dbReference>